<feature type="domain" description="Peptidase M3A/M3B catalytic" evidence="14">
    <location>
        <begin position="325"/>
        <end position="782"/>
    </location>
</feature>
<comment type="cofactor">
    <cofactor evidence="13">
        <name>Zn(2+)</name>
        <dbReference type="ChEBI" id="CHEBI:29105"/>
    </cofactor>
    <text evidence="13">Binds 1 zinc ion.</text>
</comment>
<organism evidence="15 16">
    <name type="scientific">Saitoella complicata (strain BCRC 22490 / CBS 7301 / JCM 7358 / NBRC 10748 / NRRL Y-17804)</name>
    <dbReference type="NCBI Taxonomy" id="698492"/>
    <lineage>
        <taxon>Eukaryota</taxon>
        <taxon>Fungi</taxon>
        <taxon>Dikarya</taxon>
        <taxon>Ascomycota</taxon>
        <taxon>Taphrinomycotina</taxon>
        <taxon>Taphrinomycotina incertae sedis</taxon>
        <taxon>Saitoella</taxon>
    </lineage>
</organism>
<keyword evidence="6 13" id="KW-0645">Protease</keyword>
<keyword evidence="8 13" id="KW-0378">Hydrolase</keyword>
<dbReference type="Pfam" id="PF01432">
    <property type="entry name" value="Peptidase_M3"/>
    <property type="match status" value="1"/>
</dbReference>
<dbReference type="SUPFAM" id="SSF55486">
    <property type="entry name" value="Metalloproteases ('zincins'), catalytic domain"/>
    <property type="match status" value="1"/>
</dbReference>
<evidence type="ECO:0000256" key="11">
    <source>
        <dbReference type="ARBA" id="ARBA00023049"/>
    </source>
</evidence>
<evidence type="ECO:0000256" key="3">
    <source>
        <dbReference type="ARBA" id="ARBA00006040"/>
    </source>
</evidence>
<dbReference type="AlphaFoldDB" id="A0A0E9NAK9"/>
<evidence type="ECO:0000256" key="10">
    <source>
        <dbReference type="ARBA" id="ARBA00022946"/>
    </source>
</evidence>
<keyword evidence="9 13" id="KW-0862">Zinc</keyword>
<evidence type="ECO:0000256" key="8">
    <source>
        <dbReference type="ARBA" id="ARBA00022801"/>
    </source>
</evidence>
<dbReference type="GO" id="GO:0005759">
    <property type="term" value="C:mitochondrial matrix"/>
    <property type="evidence" value="ECO:0007669"/>
    <property type="project" value="UniProtKB-SubCell"/>
</dbReference>
<dbReference type="Gene3D" id="1.10.1370.10">
    <property type="entry name" value="Neurolysin, domain 3"/>
    <property type="match status" value="1"/>
</dbReference>
<evidence type="ECO:0000256" key="1">
    <source>
        <dbReference type="ARBA" id="ARBA00000436"/>
    </source>
</evidence>
<evidence type="ECO:0000256" key="7">
    <source>
        <dbReference type="ARBA" id="ARBA00022723"/>
    </source>
</evidence>
<evidence type="ECO:0000256" key="4">
    <source>
        <dbReference type="ARBA" id="ARBA00012441"/>
    </source>
</evidence>
<keyword evidence="10" id="KW-0809">Transit peptide</keyword>
<dbReference type="GO" id="GO:0006627">
    <property type="term" value="P:protein processing involved in protein targeting to mitochondrion"/>
    <property type="evidence" value="ECO:0007669"/>
    <property type="project" value="TreeGrafter"/>
</dbReference>
<proteinExistence type="inferred from homology"/>
<dbReference type="InterPro" id="IPR024079">
    <property type="entry name" value="MetalloPept_cat_dom_sf"/>
</dbReference>
<dbReference type="InterPro" id="IPR033851">
    <property type="entry name" value="M3A_MIP"/>
</dbReference>
<name>A0A0E9NAK9_SAICN</name>
<keyword evidence="12" id="KW-0496">Mitochondrion</keyword>
<comment type="subcellular location">
    <subcellularLocation>
        <location evidence="2">Mitochondrion matrix</location>
    </subcellularLocation>
</comment>
<evidence type="ECO:0000256" key="6">
    <source>
        <dbReference type="ARBA" id="ARBA00022670"/>
    </source>
</evidence>
<dbReference type="CDD" id="cd06457">
    <property type="entry name" value="M3A_MIP"/>
    <property type="match status" value="1"/>
</dbReference>
<evidence type="ECO:0000313" key="15">
    <source>
        <dbReference type="EMBL" id="GAO46853.1"/>
    </source>
</evidence>
<dbReference type="STRING" id="698492.A0A0E9NAK9"/>
<comment type="caution">
    <text evidence="15">The sequence shown here is derived from an EMBL/GenBank/DDBJ whole genome shotgun (WGS) entry which is preliminary data.</text>
</comment>
<dbReference type="Proteomes" id="UP000033140">
    <property type="component" value="Unassembled WGS sequence"/>
</dbReference>
<keyword evidence="16" id="KW-1185">Reference proteome</keyword>
<evidence type="ECO:0000256" key="2">
    <source>
        <dbReference type="ARBA" id="ARBA00004305"/>
    </source>
</evidence>
<dbReference type="PANTHER" id="PTHR11804:SF79">
    <property type="entry name" value="MITOCHONDRIAL INTERMEDIATE PEPTIDASE"/>
    <property type="match status" value="1"/>
</dbReference>
<evidence type="ECO:0000259" key="14">
    <source>
        <dbReference type="Pfam" id="PF01432"/>
    </source>
</evidence>
<dbReference type="EC" id="3.4.24.59" evidence="4"/>
<dbReference type="GO" id="GO:0004222">
    <property type="term" value="F:metalloendopeptidase activity"/>
    <property type="evidence" value="ECO:0007669"/>
    <property type="project" value="UniProtKB-EC"/>
</dbReference>
<gene>
    <name evidence="15" type="ORF">G7K_1071-t1</name>
</gene>
<dbReference type="OMA" id="ALMFEYM"/>
<keyword evidence="7 13" id="KW-0479">Metal-binding</keyword>
<dbReference type="Gene3D" id="3.40.390.10">
    <property type="entry name" value="Collagenase (Catalytic Domain)"/>
    <property type="match status" value="1"/>
</dbReference>
<protein>
    <recommendedName>
        <fullName evidence="5">Mitochondrial intermediate peptidase</fullName>
        <ecNumber evidence="4">3.4.24.59</ecNumber>
    </recommendedName>
</protein>
<dbReference type="InterPro" id="IPR024077">
    <property type="entry name" value="Neurolysin/TOP_dom2"/>
</dbReference>
<dbReference type="InterPro" id="IPR001567">
    <property type="entry name" value="Pept_M3A_M3B_dom"/>
</dbReference>
<evidence type="ECO:0000256" key="12">
    <source>
        <dbReference type="ARBA" id="ARBA00023128"/>
    </source>
</evidence>
<comment type="similarity">
    <text evidence="3 13">Belongs to the peptidase M3 family.</text>
</comment>
<evidence type="ECO:0000313" key="16">
    <source>
        <dbReference type="Proteomes" id="UP000033140"/>
    </source>
</evidence>
<accession>A0A0E9NAK9</accession>
<comment type="catalytic activity">
    <reaction evidence="1">
        <text>Release of an N-terminal octapeptide as second stage of processing of some proteins imported into the mitochondrion.</text>
        <dbReference type="EC" id="3.4.24.59"/>
    </reaction>
</comment>
<reference evidence="15 16" key="1">
    <citation type="journal article" date="2011" name="J. Gen. Appl. Microbiol.">
        <title>Draft genome sequencing of the enigmatic yeast Saitoella complicata.</title>
        <authorList>
            <person name="Nishida H."/>
            <person name="Hamamoto M."/>
            <person name="Sugiyama J."/>
        </authorList>
    </citation>
    <scope>NUCLEOTIDE SEQUENCE [LARGE SCALE GENOMIC DNA]</scope>
    <source>
        <strain evidence="15 16">NRRL Y-17804</strain>
    </source>
</reference>
<evidence type="ECO:0000256" key="13">
    <source>
        <dbReference type="RuleBase" id="RU003435"/>
    </source>
</evidence>
<dbReference type="EMBL" id="BACD03000006">
    <property type="protein sequence ID" value="GAO46853.1"/>
    <property type="molecule type" value="Genomic_DNA"/>
</dbReference>
<reference evidence="15 16" key="3">
    <citation type="journal article" date="2015" name="Genome Announc.">
        <title>Draft Genome Sequence of the Archiascomycetous Yeast Saitoella complicata.</title>
        <authorList>
            <person name="Yamauchi K."/>
            <person name="Kondo S."/>
            <person name="Hamamoto M."/>
            <person name="Takahashi Y."/>
            <person name="Ogura Y."/>
            <person name="Hayashi T."/>
            <person name="Nishida H."/>
        </authorList>
    </citation>
    <scope>NUCLEOTIDE SEQUENCE [LARGE SCALE GENOMIC DNA]</scope>
    <source>
        <strain evidence="15 16">NRRL Y-17804</strain>
    </source>
</reference>
<reference evidence="15 16" key="2">
    <citation type="journal article" date="2014" name="J. Gen. Appl. Microbiol.">
        <title>The early diverging ascomycetous budding yeast Saitoella complicata has three histone deacetylases belonging to the Clr6, Hos2, and Rpd3 lineages.</title>
        <authorList>
            <person name="Nishida H."/>
            <person name="Matsumoto T."/>
            <person name="Kondo S."/>
            <person name="Hamamoto M."/>
            <person name="Yoshikawa H."/>
        </authorList>
    </citation>
    <scope>NUCLEOTIDE SEQUENCE [LARGE SCALE GENOMIC DNA]</scope>
    <source>
        <strain evidence="15 16">NRRL Y-17804</strain>
    </source>
</reference>
<keyword evidence="11 13" id="KW-0482">Metalloprotease</keyword>
<dbReference type="GO" id="GO:0046872">
    <property type="term" value="F:metal ion binding"/>
    <property type="evidence" value="ECO:0007669"/>
    <property type="project" value="UniProtKB-UniRule"/>
</dbReference>
<dbReference type="PANTHER" id="PTHR11804">
    <property type="entry name" value="PROTEASE M3 THIMET OLIGOPEPTIDASE-RELATED"/>
    <property type="match status" value="1"/>
</dbReference>
<evidence type="ECO:0000256" key="9">
    <source>
        <dbReference type="ARBA" id="ARBA00022833"/>
    </source>
</evidence>
<dbReference type="InterPro" id="IPR045090">
    <property type="entry name" value="Pept_M3A_M3B"/>
</dbReference>
<evidence type="ECO:0000256" key="5">
    <source>
        <dbReference type="ARBA" id="ARBA00018046"/>
    </source>
</evidence>
<sequence length="806" mass="90060">MQLRASTRVLPTRSSMLASIRQAAPRTSAGALLYRSVSQSVASGVRRYVFKGDGRKYARCYATATSSLPAEHIAFSTSADNVHDDALLREIFDSPKAWKAFSRKSFSGFGKRTGLFLYKYLTDPEAFPVFAERTLQRASILSDKIVAARTPAELRSVIKDFDRLSDMMCCVIDLSEFIRTAHPDPQFVEAAEQAYAIMYKFMNQLNTNVGLYQTLLRVFADKAISADLSEEERAVGMIFIRDFEKAGIHLSPKTRGRFVSLASEIDVLGRRFVTGAGANESVMKFDPKELYGLNPDWAREYMSRDKTSITIPARSTVAQLALQTVHSGDVRKKIYEAMNAGTAKQVDTLESMLRSRAELARLTGHEDYATMQLQDKMASRPASVLEFLESLAASNLPLAQKEQGILEKLKQEQLQLQVPSGLKAWDRDYYAVRYHQQQSRSAASLYGLRDYFSVGTVIQGLSRLFTQLYGIRFVPRETQQGETWHEDVRRLDVVCEKAGHVGLIYCDLFARKGKTKNPAHYTVRCSRRIDDDTPVEGEIPEYTGMATMKDPVTGQIYQLPTIALLCAFESDGRPGPTLLHFNDVKTLFHEMGHAMHTMLGRTSFQSVCGTRCATDFVELPSVLMEHFVSAPEVLKLCARHYKTDAPAPPKLIEAQNKMEKLLAASESQIQIVMSLLDQHLHSSIPLQSGFDSTAVLHGLEKQWGLYPPVPGTRWQTQMSHLAHYGGTYYSYIFDRAIASKVWKNVFASNPVDRSAGEKFRDEVLKWGGGRNPWTCIEGVLGAEGEGLGKGDSTAMEKVGSWGIELD</sequence>
<dbReference type="GO" id="GO:0006518">
    <property type="term" value="P:peptide metabolic process"/>
    <property type="evidence" value="ECO:0007669"/>
    <property type="project" value="TreeGrafter"/>
</dbReference>